<keyword evidence="1" id="KW-0472">Membrane</keyword>
<feature type="transmembrane region" description="Helical" evidence="1">
    <location>
        <begin position="176"/>
        <end position="197"/>
    </location>
</feature>
<feature type="transmembrane region" description="Helical" evidence="1">
    <location>
        <begin position="138"/>
        <end position="164"/>
    </location>
</feature>
<keyword evidence="1" id="KW-0812">Transmembrane</keyword>
<dbReference type="EMBL" id="WHUF01000001">
    <property type="protein sequence ID" value="MQA18708.1"/>
    <property type="molecule type" value="Genomic_DNA"/>
</dbReference>
<evidence type="ECO:0000313" key="4">
    <source>
        <dbReference type="Proteomes" id="UP000444318"/>
    </source>
</evidence>
<reference evidence="3 4" key="1">
    <citation type="submission" date="2019-10" db="EMBL/GenBank/DDBJ databases">
        <title>Two novel species isolated from a subtropical stream in China.</title>
        <authorList>
            <person name="Lu H."/>
        </authorList>
    </citation>
    <scope>NUCLEOTIDE SEQUENCE [LARGE SCALE GENOMIC DNA]</scope>
    <source>
        <strain evidence="3 4">FT103W</strain>
    </source>
</reference>
<proteinExistence type="predicted"/>
<evidence type="ECO:0000313" key="3">
    <source>
        <dbReference type="EMBL" id="MQA18708.1"/>
    </source>
</evidence>
<gene>
    <name evidence="3" type="ORF">GEV01_04175</name>
</gene>
<sequence>MAARHSPGALKSCRESTSLIAAAARMSLGKQLEGYPMGKSASVPNRPLPRRHRSSGIAAVELALVMPTFFILIACTLFFGQVLLAYQTACKASHDAARYLSSVSAMDVQNPARIGDHMTLARAIITEEMGSLMSSGPYAPVVTILCGGMICSGFFTPSSVNVAIQIYVADDVLPGISLNLLGFPAVTVTATATMPYVGR</sequence>
<accession>A0A843S8C0</accession>
<evidence type="ECO:0000256" key="1">
    <source>
        <dbReference type="SAM" id="Phobius"/>
    </source>
</evidence>
<dbReference type="Proteomes" id="UP000444318">
    <property type="component" value="Unassembled WGS sequence"/>
</dbReference>
<feature type="domain" description="TadE-like" evidence="2">
    <location>
        <begin position="56"/>
        <end position="98"/>
    </location>
</feature>
<keyword evidence="4" id="KW-1185">Reference proteome</keyword>
<keyword evidence="1" id="KW-1133">Transmembrane helix</keyword>
<organism evidence="3 4">
    <name type="scientific">Rugamonas rivuli</name>
    <dbReference type="NCBI Taxonomy" id="2743358"/>
    <lineage>
        <taxon>Bacteria</taxon>
        <taxon>Pseudomonadati</taxon>
        <taxon>Pseudomonadota</taxon>
        <taxon>Betaproteobacteria</taxon>
        <taxon>Burkholderiales</taxon>
        <taxon>Oxalobacteraceae</taxon>
        <taxon>Telluria group</taxon>
        <taxon>Rugamonas</taxon>
    </lineage>
</organism>
<evidence type="ECO:0000259" key="2">
    <source>
        <dbReference type="Pfam" id="PF07811"/>
    </source>
</evidence>
<comment type="caution">
    <text evidence="3">The sequence shown here is derived from an EMBL/GenBank/DDBJ whole genome shotgun (WGS) entry which is preliminary data.</text>
</comment>
<name>A0A843S8C0_9BURK</name>
<feature type="transmembrane region" description="Helical" evidence="1">
    <location>
        <begin position="56"/>
        <end position="79"/>
    </location>
</feature>
<dbReference type="Pfam" id="PF07811">
    <property type="entry name" value="TadE"/>
    <property type="match status" value="1"/>
</dbReference>
<dbReference type="AlphaFoldDB" id="A0A843S8C0"/>
<dbReference type="InterPro" id="IPR012495">
    <property type="entry name" value="TadE-like_dom"/>
</dbReference>
<protein>
    <recommendedName>
        <fullName evidence="2">TadE-like domain-containing protein</fullName>
    </recommendedName>
</protein>